<proteinExistence type="predicted"/>
<dbReference type="AlphaFoldDB" id="A0AAW0P891"/>
<feature type="transmembrane region" description="Helical" evidence="2">
    <location>
        <begin position="97"/>
        <end position="130"/>
    </location>
</feature>
<feature type="transmembrane region" description="Helical" evidence="2">
    <location>
        <begin position="142"/>
        <end position="168"/>
    </location>
</feature>
<feature type="transmembrane region" description="Helical" evidence="2">
    <location>
        <begin position="206"/>
        <end position="227"/>
    </location>
</feature>
<keyword evidence="2" id="KW-0812">Transmembrane</keyword>
<feature type="compositionally biased region" description="Basic and acidic residues" evidence="1">
    <location>
        <begin position="1"/>
        <end position="15"/>
    </location>
</feature>
<feature type="region of interest" description="Disordered" evidence="1">
    <location>
        <begin position="1"/>
        <end position="20"/>
    </location>
</feature>
<gene>
    <name evidence="3" type="ORF">WMY93_010732</name>
</gene>
<evidence type="ECO:0000313" key="4">
    <source>
        <dbReference type="Proteomes" id="UP001460270"/>
    </source>
</evidence>
<reference evidence="4" key="1">
    <citation type="submission" date="2024-04" db="EMBL/GenBank/DDBJ databases">
        <title>Salinicola lusitanus LLJ914,a marine bacterium isolated from the Okinawa Trough.</title>
        <authorList>
            <person name="Li J."/>
        </authorList>
    </citation>
    <scope>NUCLEOTIDE SEQUENCE [LARGE SCALE GENOMIC DNA]</scope>
</reference>
<keyword evidence="2" id="KW-1133">Transmembrane helix</keyword>
<comment type="caution">
    <text evidence="3">The sequence shown here is derived from an EMBL/GenBank/DDBJ whole genome shotgun (WGS) entry which is preliminary data.</text>
</comment>
<organism evidence="3 4">
    <name type="scientific">Mugilogobius chulae</name>
    <name type="common">yellowstripe goby</name>
    <dbReference type="NCBI Taxonomy" id="88201"/>
    <lineage>
        <taxon>Eukaryota</taxon>
        <taxon>Metazoa</taxon>
        <taxon>Chordata</taxon>
        <taxon>Craniata</taxon>
        <taxon>Vertebrata</taxon>
        <taxon>Euteleostomi</taxon>
        <taxon>Actinopterygii</taxon>
        <taxon>Neopterygii</taxon>
        <taxon>Teleostei</taxon>
        <taxon>Neoteleostei</taxon>
        <taxon>Acanthomorphata</taxon>
        <taxon>Gobiaria</taxon>
        <taxon>Gobiiformes</taxon>
        <taxon>Gobioidei</taxon>
        <taxon>Gobiidae</taxon>
        <taxon>Gobionellinae</taxon>
        <taxon>Mugilogobius</taxon>
    </lineage>
</organism>
<dbReference type="EMBL" id="JBBPFD010000007">
    <property type="protein sequence ID" value="KAK7919448.1"/>
    <property type="molecule type" value="Genomic_DNA"/>
</dbReference>
<evidence type="ECO:0000256" key="1">
    <source>
        <dbReference type="SAM" id="MobiDB-lite"/>
    </source>
</evidence>
<dbReference type="Proteomes" id="UP001460270">
    <property type="component" value="Unassembled WGS sequence"/>
</dbReference>
<keyword evidence="4" id="KW-1185">Reference proteome</keyword>
<protein>
    <submittedName>
        <fullName evidence="3">Uncharacterized protein</fullName>
    </submittedName>
</protein>
<keyword evidence="2" id="KW-0472">Membrane</keyword>
<accession>A0AAW0P891</accession>
<feature type="transmembrane region" description="Helical" evidence="2">
    <location>
        <begin position="180"/>
        <end position="200"/>
    </location>
</feature>
<evidence type="ECO:0000256" key="2">
    <source>
        <dbReference type="SAM" id="Phobius"/>
    </source>
</evidence>
<sequence>MQDSTLRRDDSKQDTRPPVNKSTLVTMWMFNGHPATGGGEPCDAQQGQLLTSLTTYIELYTSHKDYFTNTADNFSRLSMQAQEDSEESMKANTTKAILFGLCGGSLGATVGAVSGGIVGGVGAVTAAALYRVDLNAVSASVGFFGGVLGSVIGAVCAGLVGGAVGAAAESTGHSMDNKSNYLMWYAIGGTLGAQIGHIFGGKVGTIAGALGGGTGSLCGVYFTNSLLKEIFKPFRKASCSKVKKKYLKDDSVVQTFHRNTSPLVAELSIIHTISSKMDAGVGKVAAQSSRCLNTVSMTKKALTDAQETPEAASCLKKAAQQCIHMTEELEVMKSEAEKVLASWSRQNNTF</sequence>
<name>A0AAW0P891_9GOBI</name>
<evidence type="ECO:0000313" key="3">
    <source>
        <dbReference type="EMBL" id="KAK7919448.1"/>
    </source>
</evidence>